<evidence type="ECO:0000313" key="2">
    <source>
        <dbReference type="Proteomes" id="UP000641646"/>
    </source>
</evidence>
<name>A0A926VJR8_9CYAN</name>
<keyword evidence="1" id="KW-0238">DNA-binding</keyword>
<dbReference type="InterPro" id="IPR016032">
    <property type="entry name" value="Sig_transdc_resp-reg_C-effctor"/>
</dbReference>
<reference evidence="1" key="1">
    <citation type="journal article" date="2015" name="ISME J.">
        <title>Draft Genome Sequence of Streptomyces incarnatus NRRL8089, which Produces the Nucleoside Antibiotic Sinefungin.</title>
        <authorList>
            <person name="Oshima K."/>
            <person name="Hattori M."/>
            <person name="Shimizu H."/>
            <person name="Fukuda K."/>
            <person name="Nemoto M."/>
            <person name="Inagaki K."/>
            <person name="Tamura T."/>
        </authorList>
    </citation>
    <scope>NUCLEOTIDE SEQUENCE</scope>
    <source>
        <strain evidence="1">FACHB-1375</strain>
    </source>
</reference>
<organism evidence="1 2">
    <name type="scientific">Aerosakkonema funiforme FACHB-1375</name>
    <dbReference type="NCBI Taxonomy" id="2949571"/>
    <lineage>
        <taxon>Bacteria</taxon>
        <taxon>Bacillati</taxon>
        <taxon>Cyanobacteriota</taxon>
        <taxon>Cyanophyceae</taxon>
        <taxon>Oscillatoriophycideae</taxon>
        <taxon>Aerosakkonematales</taxon>
        <taxon>Aerosakkonemataceae</taxon>
        <taxon>Aerosakkonema</taxon>
    </lineage>
</organism>
<keyword evidence="2" id="KW-1185">Reference proteome</keyword>
<dbReference type="Proteomes" id="UP000641646">
    <property type="component" value="Unassembled WGS sequence"/>
</dbReference>
<dbReference type="SUPFAM" id="SSF46894">
    <property type="entry name" value="C-terminal effector domain of the bipartite response regulators"/>
    <property type="match status" value="1"/>
</dbReference>
<accession>A0A926VJR8</accession>
<reference evidence="1" key="2">
    <citation type="submission" date="2020-08" db="EMBL/GenBank/DDBJ databases">
        <authorList>
            <person name="Chen M."/>
            <person name="Teng W."/>
            <person name="Zhao L."/>
            <person name="Hu C."/>
            <person name="Zhou Y."/>
            <person name="Han B."/>
            <person name="Song L."/>
            <person name="Shu W."/>
        </authorList>
    </citation>
    <scope>NUCLEOTIDE SEQUENCE</scope>
    <source>
        <strain evidence="1">FACHB-1375</strain>
    </source>
</reference>
<comment type="caution">
    <text evidence="1">The sequence shown here is derived from an EMBL/GenBank/DDBJ whole genome shotgun (WGS) entry which is preliminary data.</text>
</comment>
<dbReference type="GO" id="GO:0006355">
    <property type="term" value="P:regulation of DNA-templated transcription"/>
    <property type="evidence" value="ECO:0007669"/>
    <property type="project" value="InterPro"/>
</dbReference>
<dbReference type="EMBL" id="JACJPW010000063">
    <property type="protein sequence ID" value="MBD2183734.1"/>
    <property type="molecule type" value="Genomic_DNA"/>
</dbReference>
<gene>
    <name evidence="1" type="ORF">H6G03_22165</name>
</gene>
<dbReference type="GO" id="GO:0003677">
    <property type="term" value="F:DNA binding"/>
    <property type="evidence" value="ECO:0007669"/>
    <property type="project" value="UniProtKB-KW"/>
</dbReference>
<evidence type="ECO:0000313" key="1">
    <source>
        <dbReference type="EMBL" id="MBD2183734.1"/>
    </source>
</evidence>
<protein>
    <submittedName>
        <fullName evidence="1">DNA-binding response regulator</fullName>
    </submittedName>
</protein>
<proteinExistence type="predicted"/>
<sequence>MFAEAANNWDLERLYRDLAEAKHKCAPRARKGLTEREKLYLRGLLCGYSPAEMARKLLQSPKGVEVYVCKTLYQYFKSMPDVPNEKVGNWRNINNFLEGAGYKSQTKSSVKSKLNYSLPLEPLVKILNVGFEETNGNTISIDINIRLAFPSDAESQRTEDMGESDRTIK</sequence>
<dbReference type="AlphaFoldDB" id="A0A926VJR8"/>